<evidence type="ECO:0000313" key="9">
    <source>
        <dbReference type="EMBL" id="QDT34718.1"/>
    </source>
</evidence>
<dbReference type="GO" id="GO:0030288">
    <property type="term" value="C:outer membrane-bounded periplasmic space"/>
    <property type="evidence" value="ECO:0007669"/>
    <property type="project" value="TreeGrafter"/>
</dbReference>
<dbReference type="EC" id="3.4.21.-" evidence="9"/>
<dbReference type="SUPFAM" id="SSF50156">
    <property type="entry name" value="PDZ domain-like"/>
    <property type="match status" value="1"/>
</dbReference>
<feature type="region of interest" description="Disordered" evidence="6">
    <location>
        <begin position="31"/>
        <end position="59"/>
    </location>
</feature>
<dbReference type="Gene3D" id="2.30.42.10">
    <property type="match status" value="1"/>
</dbReference>
<evidence type="ECO:0000313" key="10">
    <source>
        <dbReference type="Proteomes" id="UP000315724"/>
    </source>
</evidence>
<dbReference type="PROSITE" id="PS50106">
    <property type="entry name" value="PDZ"/>
    <property type="match status" value="1"/>
</dbReference>
<dbReference type="CDD" id="cd06782">
    <property type="entry name" value="cpPDZ_CPP-like"/>
    <property type="match status" value="1"/>
</dbReference>
<dbReference type="NCBIfam" id="TIGR00225">
    <property type="entry name" value="prc"/>
    <property type="match status" value="1"/>
</dbReference>
<gene>
    <name evidence="9" type="ORF">Mal48_39900</name>
</gene>
<dbReference type="SUPFAM" id="SSF52096">
    <property type="entry name" value="ClpP/crotonase"/>
    <property type="match status" value="1"/>
</dbReference>
<dbReference type="EMBL" id="CP036267">
    <property type="protein sequence ID" value="QDT34718.1"/>
    <property type="molecule type" value="Genomic_DNA"/>
</dbReference>
<proteinExistence type="inferred from homology"/>
<dbReference type="CDD" id="cd07560">
    <property type="entry name" value="Peptidase_S41_CPP"/>
    <property type="match status" value="1"/>
</dbReference>
<dbReference type="RefSeq" id="WP_197441821.1">
    <property type="nucleotide sequence ID" value="NZ_CP036267.1"/>
</dbReference>
<feature type="chain" id="PRO_5021903279" evidence="7">
    <location>
        <begin position="31"/>
        <end position="654"/>
    </location>
</feature>
<dbReference type="Gene3D" id="3.30.750.44">
    <property type="match status" value="1"/>
</dbReference>
<feature type="domain" description="PDZ" evidence="8">
    <location>
        <begin position="317"/>
        <end position="371"/>
    </location>
</feature>
<dbReference type="GO" id="GO:0006508">
    <property type="term" value="P:proteolysis"/>
    <property type="evidence" value="ECO:0007669"/>
    <property type="project" value="UniProtKB-KW"/>
</dbReference>
<evidence type="ECO:0000256" key="1">
    <source>
        <dbReference type="ARBA" id="ARBA00009179"/>
    </source>
</evidence>
<keyword evidence="4 5" id="KW-0720">Serine protease</keyword>
<comment type="similarity">
    <text evidence="1 5">Belongs to the peptidase S41A family.</text>
</comment>
<dbReference type="Pfam" id="PF03572">
    <property type="entry name" value="Peptidase_S41"/>
    <property type="match status" value="1"/>
</dbReference>
<evidence type="ECO:0000256" key="5">
    <source>
        <dbReference type="RuleBase" id="RU004404"/>
    </source>
</evidence>
<evidence type="ECO:0000256" key="3">
    <source>
        <dbReference type="ARBA" id="ARBA00022801"/>
    </source>
</evidence>
<dbReference type="PANTHER" id="PTHR32060">
    <property type="entry name" value="TAIL-SPECIFIC PROTEASE"/>
    <property type="match status" value="1"/>
</dbReference>
<evidence type="ECO:0000256" key="2">
    <source>
        <dbReference type="ARBA" id="ARBA00022670"/>
    </source>
</evidence>
<dbReference type="InterPro" id="IPR036034">
    <property type="entry name" value="PDZ_sf"/>
</dbReference>
<keyword evidence="2 5" id="KW-0645">Protease</keyword>
<reference evidence="9 10" key="1">
    <citation type="submission" date="2019-02" db="EMBL/GenBank/DDBJ databases">
        <title>Deep-cultivation of Planctomycetes and their phenomic and genomic characterization uncovers novel biology.</title>
        <authorList>
            <person name="Wiegand S."/>
            <person name="Jogler M."/>
            <person name="Boedeker C."/>
            <person name="Pinto D."/>
            <person name="Vollmers J."/>
            <person name="Rivas-Marin E."/>
            <person name="Kohn T."/>
            <person name="Peeters S.H."/>
            <person name="Heuer A."/>
            <person name="Rast P."/>
            <person name="Oberbeckmann S."/>
            <person name="Bunk B."/>
            <person name="Jeske O."/>
            <person name="Meyerdierks A."/>
            <person name="Storesund J.E."/>
            <person name="Kallscheuer N."/>
            <person name="Luecker S."/>
            <person name="Lage O.M."/>
            <person name="Pohl T."/>
            <person name="Merkel B.J."/>
            <person name="Hornburger P."/>
            <person name="Mueller R.-W."/>
            <person name="Bruemmer F."/>
            <person name="Labrenz M."/>
            <person name="Spormann A.M."/>
            <person name="Op den Camp H."/>
            <person name="Overmann J."/>
            <person name="Amann R."/>
            <person name="Jetten M.S.M."/>
            <person name="Mascher T."/>
            <person name="Medema M.H."/>
            <person name="Devos D.P."/>
            <person name="Kaster A.-K."/>
            <person name="Ovreas L."/>
            <person name="Rohde M."/>
            <person name="Galperin M.Y."/>
            <person name="Jogler C."/>
        </authorList>
    </citation>
    <scope>NUCLEOTIDE SEQUENCE [LARGE SCALE GENOMIC DNA]</scope>
    <source>
        <strain evidence="9 10">Mal48</strain>
    </source>
</reference>
<dbReference type="SMART" id="SM00228">
    <property type="entry name" value="PDZ"/>
    <property type="match status" value="1"/>
</dbReference>
<keyword evidence="7" id="KW-0732">Signal</keyword>
<dbReference type="KEGG" id="tpol:Mal48_39900"/>
<dbReference type="Pfam" id="PF17820">
    <property type="entry name" value="PDZ_6"/>
    <property type="match status" value="1"/>
</dbReference>
<dbReference type="InterPro" id="IPR029045">
    <property type="entry name" value="ClpP/crotonase-like_dom_sf"/>
</dbReference>
<evidence type="ECO:0000256" key="6">
    <source>
        <dbReference type="SAM" id="MobiDB-lite"/>
    </source>
</evidence>
<dbReference type="InterPro" id="IPR005151">
    <property type="entry name" value="Tail-specific_protease"/>
</dbReference>
<feature type="signal peptide" evidence="7">
    <location>
        <begin position="1"/>
        <end position="30"/>
    </location>
</feature>
<dbReference type="SMART" id="SM00245">
    <property type="entry name" value="TSPc"/>
    <property type="match status" value="1"/>
</dbReference>
<feature type="region of interest" description="Disordered" evidence="6">
    <location>
        <begin position="112"/>
        <end position="166"/>
    </location>
</feature>
<accession>A0A517QSW9</accession>
<keyword evidence="3 5" id="KW-0378">Hydrolase</keyword>
<organism evidence="9 10">
    <name type="scientific">Thalassoglobus polymorphus</name>
    <dbReference type="NCBI Taxonomy" id="2527994"/>
    <lineage>
        <taxon>Bacteria</taxon>
        <taxon>Pseudomonadati</taxon>
        <taxon>Planctomycetota</taxon>
        <taxon>Planctomycetia</taxon>
        <taxon>Planctomycetales</taxon>
        <taxon>Planctomycetaceae</taxon>
        <taxon>Thalassoglobus</taxon>
    </lineage>
</organism>
<dbReference type="AlphaFoldDB" id="A0A517QSW9"/>
<dbReference type="InterPro" id="IPR004447">
    <property type="entry name" value="Peptidase_S41A"/>
</dbReference>
<evidence type="ECO:0000256" key="4">
    <source>
        <dbReference type="ARBA" id="ARBA00022825"/>
    </source>
</evidence>
<evidence type="ECO:0000256" key="7">
    <source>
        <dbReference type="SAM" id="SignalP"/>
    </source>
</evidence>
<protein>
    <submittedName>
        <fullName evidence="9">Putative CtpA-like serine protease</fullName>
        <ecNumber evidence="9">3.4.21.-</ecNumber>
    </submittedName>
</protein>
<sequence precursor="true">MKASLNNTISKLTTLNLALFVLLMSSPTQADETITQSPQPQFATATSSNHDVSSPLTSRVPHTVFPTDQGMPLAREDVDLIKTAVVPGRAFVPSTTPRETHPTYTPITPRYQPAPQYQQPAPQYQQPTTIPQYNQPAPQSPQTPAGGEILGNNKPTDPQVKISSRNTDPKMLGFLRTTSMQELTSLYHEASRMIDAKHVNPPAYETRMKASLNNLILALDNPDFQRANNLSSQSTAIRQVQAELSQTMNSQPARNATEAVGLMQWSAELVNRQLGVRREAVALEFMNGTIDALDKYSSFMPESTAFAPGAELENRKTASLEENIVGIGVELETHPMGAILVGVVENSPASGLGLKKGDLIVAVNGQSVRGLGLNTVAGKLGGSLGTQITLDIERDGQRYRGQLSRQRIYVSSVTGTEMLDNIKKVGYVRLKQFSESSRKDLEAAMWSLHNQGMKSLVLDLRGNPGGLLDQAIEVSDLFLPCGTIVSTKGRNYSDNTSETATREKTWSIPLVVLVDDGSASASEIFAAAIQENERGVVVGRHSYGKGTVQTHFPLQTVSGLLKLTTAKFYSPAGREMAGSGVTPDLLVRATEKNSNSTDYDADIEAAISVVDQGIPSRLAQQAANCNQPKYQTPGQANNSFNNFTQQLQMNMSGR</sequence>
<dbReference type="PANTHER" id="PTHR32060:SF30">
    <property type="entry name" value="CARBOXY-TERMINAL PROCESSING PROTEASE CTPA"/>
    <property type="match status" value="1"/>
</dbReference>
<dbReference type="GO" id="GO:0008236">
    <property type="term" value="F:serine-type peptidase activity"/>
    <property type="evidence" value="ECO:0007669"/>
    <property type="project" value="UniProtKB-KW"/>
</dbReference>
<feature type="compositionally biased region" description="Polar residues" evidence="6">
    <location>
        <begin position="31"/>
        <end position="57"/>
    </location>
</feature>
<keyword evidence="10" id="KW-1185">Reference proteome</keyword>
<dbReference type="Gene3D" id="3.90.226.10">
    <property type="entry name" value="2-enoyl-CoA Hydratase, Chain A, domain 1"/>
    <property type="match status" value="1"/>
</dbReference>
<feature type="compositionally biased region" description="Polar residues" evidence="6">
    <location>
        <begin position="153"/>
        <end position="166"/>
    </location>
</feature>
<evidence type="ECO:0000259" key="8">
    <source>
        <dbReference type="PROSITE" id="PS50106"/>
    </source>
</evidence>
<dbReference type="Proteomes" id="UP000315724">
    <property type="component" value="Chromosome"/>
</dbReference>
<dbReference type="GO" id="GO:0007165">
    <property type="term" value="P:signal transduction"/>
    <property type="evidence" value="ECO:0007669"/>
    <property type="project" value="TreeGrafter"/>
</dbReference>
<dbReference type="GO" id="GO:0004175">
    <property type="term" value="F:endopeptidase activity"/>
    <property type="evidence" value="ECO:0007669"/>
    <property type="project" value="TreeGrafter"/>
</dbReference>
<dbReference type="InterPro" id="IPR001478">
    <property type="entry name" value="PDZ"/>
</dbReference>
<dbReference type="InterPro" id="IPR041489">
    <property type="entry name" value="PDZ_6"/>
</dbReference>
<name>A0A517QSW9_9PLAN</name>
<feature type="compositionally biased region" description="Low complexity" evidence="6">
    <location>
        <begin position="112"/>
        <end position="136"/>
    </location>
</feature>